<feature type="transmembrane region" description="Helical" evidence="2">
    <location>
        <begin position="111"/>
        <end position="132"/>
    </location>
</feature>
<keyword evidence="2" id="KW-0812">Transmembrane</keyword>
<dbReference type="GeneTree" id="ENSGT00960000187127"/>
<dbReference type="GO" id="GO:0005576">
    <property type="term" value="C:extracellular region"/>
    <property type="evidence" value="ECO:0007669"/>
    <property type="project" value="InterPro"/>
</dbReference>
<keyword evidence="2" id="KW-0472">Membrane</keyword>
<dbReference type="InterPro" id="IPR017857">
    <property type="entry name" value="Coagulation_fac-like_Gla_dom"/>
</dbReference>
<dbReference type="InterPro" id="IPR035972">
    <property type="entry name" value="GLA-like_dom_SF"/>
</dbReference>
<evidence type="ECO:0000256" key="2">
    <source>
        <dbReference type="SAM" id="Phobius"/>
    </source>
</evidence>
<evidence type="ECO:0000313" key="5">
    <source>
        <dbReference type="Proteomes" id="UP000472277"/>
    </source>
</evidence>
<dbReference type="Proteomes" id="UP000472277">
    <property type="component" value="Chromosome 3"/>
</dbReference>
<dbReference type="GO" id="GO:0005509">
    <property type="term" value="F:calcium ion binding"/>
    <property type="evidence" value="ECO:0007669"/>
    <property type="project" value="InterPro"/>
</dbReference>
<name>A0A674A9H8_SALTR</name>
<protein>
    <recommendedName>
        <fullName evidence="3">Gla domain-containing protein</fullName>
    </recommendedName>
</protein>
<dbReference type="Gene3D" id="4.10.740.10">
    <property type="entry name" value="Coagulation Factor IX"/>
    <property type="match status" value="1"/>
</dbReference>
<dbReference type="AlphaFoldDB" id="A0A674A9H8"/>
<proteinExistence type="predicted"/>
<dbReference type="SUPFAM" id="SSF57630">
    <property type="entry name" value="GLA-domain"/>
    <property type="match status" value="1"/>
</dbReference>
<organism evidence="4 5">
    <name type="scientific">Salmo trutta</name>
    <name type="common">Brown trout</name>
    <dbReference type="NCBI Taxonomy" id="8032"/>
    <lineage>
        <taxon>Eukaryota</taxon>
        <taxon>Metazoa</taxon>
        <taxon>Chordata</taxon>
        <taxon>Craniata</taxon>
        <taxon>Vertebrata</taxon>
        <taxon>Euteleostomi</taxon>
        <taxon>Actinopterygii</taxon>
        <taxon>Neopterygii</taxon>
        <taxon>Teleostei</taxon>
        <taxon>Protacanthopterygii</taxon>
        <taxon>Salmoniformes</taxon>
        <taxon>Salmonidae</taxon>
        <taxon>Salmoninae</taxon>
        <taxon>Salmo</taxon>
    </lineage>
</organism>
<reference evidence="4" key="1">
    <citation type="submission" date="2025-08" db="UniProtKB">
        <authorList>
            <consortium name="Ensembl"/>
        </authorList>
    </citation>
    <scope>IDENTIFICATION</scope>
</reference>
<reference evidence="4" key="2">
    <citation type="submission" date="2025-09" db="UniProtKB">
        <authorList>
            <consortium name="Ensembl"/>
        </authorList>
    </citation>
    <scope>IDENTIFICATION</scope>
</reference>
<feature type="domain" description="Gla" evidence="3">
    <location>
        <begin position="54"/>
        <end position="91"/>
    </location>
</feature>
<evidence type="ECO:0000313" key="4">
    <source>
        <dbReference type="Ensembl" id="ENSSTUP00000055567.1"/>
    </source>
</evidence>
<accession>A0A674A9H8</accession>
<dbReference type="Ensembl" id="ENSSTUT00000058130.1">
    <property type="protein sequence ID" value="ENSSTUP00000055567.1"/>
    <property type="gene ID" value="ENSSTUG00000023589.1"/>
</dbReference>
<dbReference type="PROSITE" id="PS50998">
    <property type="entry name" value="GLA_2"/>
    <property type="match status" value="1"/>
</dbReference>
<dbReference type="Pfam" id="PF00594">
    <property type="entry name" value="Gla"/>
    <property type="match status" value="1"/>
</dbReference>
<evidence type="ECO:0000256" key="1">
    <source>
        <dbReference type="ARBA" id="ARBA00023157"/>
    </source>
</evidence>
<dbReference type="InterPro" id="IPR000294">
    <property type="entry name" value="GLA_domain"/>
</dbReference>
<keyword evidence="5" id="KW-1185">Reference proteome</keyword>
<sequence>MVLVGFSLVTSIPLSQLYTSSNCCSLTISLSGPPAPVFLSGQATDSVLKRQRRHNTGVFQDMLLRNLESVCLEESCDLEEAREAFENDEKTVSVCVDMCVCMIFIYDILKILYGFFRLSFGSVMMASLCLMINCRVGTNRDRTLRPVMTSWAPTLVPVYQSPKHTAHLLDLSLYKEHRP</sequence>
<keyword evidence="1" id="KW-1015">Disulfide bond</keyword>
<dbReference type="SMART" id="SM00069">
    <property type="entry name" value="GLA"/>
    <property type="match status" value="1"/>
</dbReference>
<dbReference type="InParanoid" id="A0A674A9H8"/>
<evidence type="ECO:0000259" key="3">
    <source>
        <dbReference type="PROSITE" id="PS50998"/>
    </source>
</evidence>
<keyword evidence="2" id="KW-1133">Transmembrane helix</keyword>